<reference evidence="1" key="1">
    <citation type="journal article" date="2021" name="Proc. Natl. Acad. Sci. U.S.A.">
        <title>A Catalog of Tens of Thousands of Viruses from Human Metagenomes Reveals Hidden Associations with Chronic Diseases.</title>
        <authorList>
            <person name="Tisza M.J."/>
            <person name="Buck C.B."/>
        </authorList>
    </citation>
    <scope>NUCLEOTIDE SEQUENCE</scope>
    <source>
        <strain evidence="1">Ct2vX3</strain>
    </source>
</reference>
<accession>A0A8S5PXS4</accession>
<sequence length="78" mass="8332">MDNNGATLQKGTESVWLDENNNEYSDVGKDEVGLTAYIQEGYEQAASGVIEAINKTGADTVAAIYDAVGKEKSNSKDE</sequence>
<organism evidence="1">
    <name type="scientific">Siphoviridae sp. ct2vX3</name>
    <dbReference type="NCBI Taxonomy" id="2825318"/>
    <lineage>
        <taxon>Viruses</taxon>
        <taxon>Duplodnaviria</taxon>
        <taxon>Heunggongvirae</taxon>
        <taxon>Uroviricota</taxon>
        <taxon>Caudoviricetes</taxon>
    </lineage>
</organism>
<protein>
    <submittedName>
        <fullName evidence="1">Uncharacterized protein</fullName>
    </submittedName>
</protein>
<evidence type="ECO:0000313" key="1">
    <source>
        <dbReference type="EMBL" id="DAE11682.1"/>
    </source>
</evidence>
<name>A0A8S5PXS4_9CAUD</name>
<dbReference type="EMBL" id="BK015535">
    <property type="protein sequence ID" value="DAE11682.1"/>
    <property type="molecule type" value="Genomic_DNA"/>
</dbReference>
<proteinExistence type="predicted"/>